<dbReference type="InterPro" id="IPR035906">
    <property type="entry name" value="MetI-like_sf"/>
</dbReference>
<name>A0ABX5QJP3_9MICO</name>
<dbReference type="PANTHER" id="PTHR30151">
    <property type="entry name" value="ALKANE SULFONATE ABC TRANSPORTER-RELATED, MEMBRANE SUBUNIT"/>
    <property type="match status" value="1"/>
</dbReference>
<gene>
    <name evidence="9" type="ORF">Leucomu_12875</name>
</gene>
<dbReference type="SUPFAM" id="SSF161098">
    <property type="entry name" value="MetI-like"/>
    <property type="match status" value="1"/>
</dbReference>
<evidence type="ECO:0000313" key="10">
    <source>
        <dbReference type="Proteomes" id="UP000285768"/>
    </source>
</evidence>
<keyword evidence="2 7" id="KW-0813">Transport</keyword>
<evidence type="ECO:0000256" key="6">
    <source>
        <dbReference type="ARBA" id="ARBA00023136"/>
    </source>
</evidence>
<accession>A0ABX5QJP3</accession>
<sequence length="247" mass="26675">MEIVVPVLLVAVIWIASLGSETFFLPSMPRIMEAFADAWLFDRVPTDIAPSLGRLALGFAIGVLLGAILGYLFGLSDALYRMYSPVVEFCRGLPAPAVLPVLMVVFGIGVQTQVALIVFGTIWPVLISVVGGVRSIDATNIDTARSLRLSRLDRFFSIIVPASAPQLFAGMKTSLSLGIILMVISEMVGSSDGIGYFVIQAQRQFDMPAMWAGIILLGMVGYVLNAVFDLIESRVLSWYHASKGRAS</sequence>
<evidence type="ECO:0000256" key="2">
    <source>
        <dbReference type="ARBA" id="ARBA00022448"/>
    </source>
</evidence>
<keyword evidence="3" id="KW-1003">Cell membrane</keyword>
<dbReference type="Proteomes" id="UP000285768">
    <property type="component" value="Chromosome"/>
</dbReference>
<comment type="subcellular location">
    <subcellularLocation>
        <location evidence="1 7">Cell membrane</location>
        <topology evidence="1 7">Multi-pass membrane protein</topology>
    </subcellularLocation>
</comment>
<organism evidence="9 10">
    <name type="scientific">Leucobacter muris</name>
    <dbReference type="NCBI Taxonomy" id="1935379"/>
    <lineage>
        <taxon>Bacteria</taxon>
        <taxon>Bacillati</taxon>
        <taxon>Actinomycetota</taxon>
        <taxon>Actinomycetes</taxon>
        <taxon>Micrococcales</taxon>
        <taxon>Microbacteriaceae</taxon>
        <taxon>Leucobacter</taxon>
    </lineage>
</organism>
<proteinExistence type="inferred from homology"/>
<reference evidence="9 10" key="1">
    <citation type="submission" date="2019-01" db="EMBL/GenBank/DDBJ databases">
        <title>Leucobacter muris sp. nov. isolated from the nose of a laboratory mouse.</title>
        <authorList>
            <person name="Benga L."/>
            <person name="Sproeer C."/>
            <person name="Schumann P."/>
            <person name="Verbarg S."/>
            <person name="Bunk B."/>
            <person name="Engelhardt E."/>
            <person name="Benten P.M."/>
            <person name="Sager M."/>
        </authorList>
    </citation>
    <scope>NUCLEOTIDE SEQUENCE [LARGE SCALE GENOMIC DNA]</scope>
    <source>
        <strain evidence="9 10">DSM 101948</strain>
    </source>
</reference>
<dbReference type="Gene3D" id="1.10.3720.10">
    <property type="entry name" value="MetI-like"/>
    <property type="match status" value="1"/>
</dbReference>
<feature type="transmembrane region" description="Helical" evidence="7">
    <location>
        <begin position="211"/>
        <end position="231"/>
    </location>
</feature>
<keyword evidence="5 7" id="KW-1133">Transmembrane helix</keyword>
<feature type="transmembrane region" description="Helical" evidence="7">
    <location>
        <begin position="86"/>
        <end position="108"/>
    </location>
</feature>
<evidence type="ECO:0000256" key="3">
    <source>
        <dbReference type="ARBA" id="ARBA00022475"/>
    </source>
</evidence>
<evidence type="ECO:0000259" key="8">
    <source>
        <dbReference type="PROSITE" id="PS50928"/>
    </source>
</evidence>
<feature type="transmembrane region" description="Helical" evidence="7">
    <location>
        <begin position="114"/>
        <end position="133"/>
    </location>
</feature>
<evidence type="ECO:0000256" key="5">
    <source>
        <dbReference type="ARBA" id="ARBA00022989"/>
    </source>
</evidence>
<evidence type="ECO:0000256" key="7">
    <source>
        <dbReference type="RuleBase" id="RU363032"/>
    </source>
</evidence>
<evidence type="ECO:0000313" key="9">
    <source>
        <dbReference type="EMBL" id="QAB19289.1"/>
    </source>
</evidence>
<evidence type="ECO:0000256" key="1">
    <source>
        <dbReference type="ARBA" id="ARBA00004651"/>
    </source>
</evidence>
<dbReference type="PROSITE" id="PS50928">
    <property type="entry name" value="ABC_TM1"/>
    <property type="match status" value="1"/>
</dbReference>
<dbReference type="EMBL" id="CP035037">
    <property type="protein sequence ID" value="QAB19289.1"/>
    <property type="molecule type" value="Genomic_DNA"/>
</dbReference>
<feature type="domain" description="ABC transmembrane type-1" evidence="8">
    <location>
        <begin position="48"/>
        <end position="232"/>
    </location>
</feature>
<protein>
    <submittedName>
        <fullName evidence="9">ABC transporter permease</fullName>
    </submittedName>
</protein>
<feature type="transmembrane region" description="Helical" evidence="7">
    <location>
        <begin position="177"/>
        <end position="199"/>
    </location>
</feature>
<keyword evidence="4 7" id="KW-0812">Transmembrane</keyword>
<evidence type="ECO:0000256" key="4">
    <source>
        <dbReference type="ARBA" id="ARBA00022692"/>
    </source>
</evidence>
<dbReference type="Pfam" id="PF00528">
    <property type="entry name" value="BPD_transp_1"/>
    <property type="match status" value="1"/>
</dbReference>
<keyword evidence="10" id="KW-1185">Reference proteome</keyword>
<comment type="similarity">
    <text evidence="7">Belongs to the binding-protein-dependent transport system permease family.</text>
</comment>
<keyword evidence="6 7" id="KW-0472">Membrane</keyword>
<dbReference type="InterPro" id="IPR000515">
    <property type="entry name" value="MetI-like"/>
</dbReference>
<dbReference type="PANTHER" id="PTHR30151:SF0">
    <property type="entry name" value="ABC TRANSPORTER PERMEASE PROTEIN MJ0413-RELATED"/>
    <property type="match status" value="1"/>
</dbReference>
<feature type="transmembrane region" description="Helical" evidence="7">
    <location>
        <begin position="52"/>
        <end position="74"/>
    </location>
</feature>
<dbReference type="CDD" id="cd06261">
    <property type="entry name" value="TM_PBP2"/>
    <property type="match status" value="1"/>
</dbReference>